<dbReference type="Gene3D" id="3.40.50.720">
    <property type="entry name" value="NAD(P)-binding Rossmann-like Domain"/>
    <property type="match status" value="1"/>
</dbReference>
<dbReference type="GO" id="GO:0016651">
    <property type="term" value="F:oxidoreductase activity, acting on NAD(P)H"/>
    <property type="evidence" value="ECO:0007669"/>
    <property type="project" value="InterPro"/>
</dbReference>
<dbReference type="PANTHER" id="PTHR45348:SF2">
    <property type="entry name" value="ZINC-TYPE ALCOHOL DEHYDROGENASE-LIKE PROTEIN C2E1P3.01"/>
    <property type="match status" value="1"/>
</dbReference>
<dbReference type="STRING" id="933852.A0A0C2XFM5"/>
<name>A0A0C2XFM5_SERVB</name>
<dbReference type="InterPro" id="IPR047122">
    <property type="entry name" value="Trans-enoyl_RdTase-like"/>
</dbReference>
<dbReference type="Gene3D" id="3.90.180.10">
    <property type="entry name" value="Medium-chain alcohol dehydrogenases, catalytic domain"/>
    <property type="match status" value="1"/>
</dbReference>
<dbReference type="SUPFAM" id="SSF51735">
    <property type="entry name" value="NAD(P)-binding Rossmann-fold domains"/>
    <property type="match status" value="1"/>
</dbReference>
<dbReference type="HOGENOM" id="CLU_026673_16_1_1"/>
<evidence type="ECO:0000259" key="1">
    <source>
        <dbReference type="Pfam" id="PF00107"/>
    </source>
</evidence>
<dbReference type="AlphaFoldDB" id="A0A0C2XFM5"/>
<proteinExistence type="predicted"/>
<dbReference type="EMBL" id="KN824296">
    <property type="protein sequence ID" value="KIM27902.1"/>
    <property type="molecule type" value="Genomic_DNA"/>
</dbReference>
<evidence type="ECO:0000313" key="2">
    <source>
        <dbReference type="EMBL" id="KIM27902.1"/>
    </source>
</evidence>
<dbReference type="Proteomes" id="UP000054097">
    <property type="component" value="Unassembled WGS sequence"/>
</dbReference>
<dbReference type="InterPro" id="IPR036291">
    <property type="entry name" value="NAD(P)-bd_dom_sf"/>
</dbReference>
<feature type="domain" description="Alcohol dehydrogenase-like C-terminal" evidence="1">
    <location>
        <begin position="40"/>
        <end position="128"/>
    </location>
</feature>
<evidence type="ECO:0000313" key="3">
    <source>
        <dbReference type="Proteomes" id="UP000054097"/>
    </source>
</evidence>
<dbReference type="Pfam" id="PF00107">
    <property type="entry name" value="ADH_zinc_N"/>
    <property type="match status" value="1"/>
</dbReference>
<accession>A0A0C2XFM5</accession>
<reference evidence="2 3" key="1">
    <citation type="submission" date="2014-04" db="EMBL/GenBank/DDBJ databases">
        <authorList>
            <consortium name="DOE Joint Genome Institute"/>
            <person name="Kuo A."/>
            <person name="Zuccaro A."/>
            <person name="Kohler A."/>
            <person name="Nagy L.G."/>
            <person name="Floudas D."/>
            <person name="Copeland A."/>
            <person name="Barry K.W."/>
            <person name="Cichocki N."/>
            <person name="Veneault-Fourrey C."/>
            <person name="LaButti K."/>
            <person name="Lindquist E.A."/>
            <person name="Lipzen A."/>
            <person name="Lundell T."/>
            <person name="Morin E."/>
            <person name="Murat C."/>
            <person name="Sun H."/>
            <person name="Tunlid A."/>
            <person name="Henrissat B."/>
            <person name="Grigoriev I.V."/>
            <person name="Hibbett D.S."/>
            <person name="Martin F."/>
            <person name="Nordberg H.P."/>
            <person name="Cantor M.N."/>
            <person name="Hua S.X."/>
        </authorList>
    </citation>
    <scope>NUCLEOTIDE SEQUENCE [LARGE SCALE GENOMIC DNA]</scope>
    <source>
        <strain evidence="2 3">MAFF 305830</strain>
    </source>
</reference>
<dbReference type="PANTHER" id="PTHR45348">
    <property type="entry name" value="HYPOTHETICAL OXIDOREDUCTASE (EUROFUNG)"/>
    <property type="match status" value="1"/>
</dbReference>
<sequence length="219" mass="24001">MGGVALSAAVHGLHHRLGLPFAFEPIPFPKPFLVWGGSTGVGMFSVKLASLAGYKVVTVASKHNWELLKSLGASKVFDWRDPDIVSHIKSWAVDEGGDFIKQGIDTISEKNSVETCAEIVGGGGKLITLLPIPRKTNPKGAYIQQMNVFDALKPKKTTYSRLMTEWNHNVIPKYLESGLLYKGMIPLKLYTGGLEELPEAIDYMRQGKASGHRVVVQLK</sequence>
<reference evidence="3" key="2">
    <citation type="submission" date="2015-01" db="EMBL/GenBank/DDBJ databases">
        <title>Evolutionary Origins and Diversification of the Mycorrhizal Mutualists.</title>
        <authorList>
            <consortium name="DOE Joint Genome Institute"/>
            <consortium name="Mycorrhizal Genomics Consortium"/>
            <person name="Kohler A."/>
            <person name="Kuo A."/>
            <person name="Nagy L.G."/>
            <person name="Floudas D."/>
            <person name="Copeland A."/>
            <person name="Barry K.W."/>
            <person name="Cichocki N."/>
            <person name="Veneault-Fourrey C."/>
            <person name="LaButti K."/>
            <person name="Lindquist E.A."/>
            <person name="Lipzen A."/>
            <person name="Lundell T."/>
            <person name="Morin E."/>
            <person name="Murat C."/>
            <person name="Riley R."/>
            <person name="Ohm R."/>
            <person name="Sun H."/>
            <person name="Tunlid A."/>
            <person name="Henrissat B."/>
            <person name="Grigoriev I.V."/>
            <person name="Hibbett D.S."/>
            <person name="Martin F."/>
        </authorList>
    </citation>
    <scope>NUCLEOTIDE SEQUENCE [LARGE SCALE GENOMIC DNA]</scope>
    <source>
        <strain evidence="3">MAFF 305830</strain>
    </source>
</reference>
<dbReference type="InterPro" id="IPR013149">
    <property type="entry name" value="ADH-like_C"/>
</dbReference>
<organism evidence="2 3">
    <name type="scientific">Serendipita vermifera MAFF 305830</name>
    <dbReference type="NCBI Taxonomy" id="933852"/>
    <lineage>
        <taxon>Eukaryota</taxon>
        <taxon>Fungi</taxon>
        <taxon>Dikarya</taxon>
        <taxon>Basidiomycota</taxon>
        <taxon>Agaricomycotina</taxon>
        <taxon>Agaricomycetes</taxon>
        <taxon>Sebacinales</taxon>
        <taxon>Serendipitaceae</taxon>
        <taxon>Serendipita</taxon>
    </lineage>
</organism>
<gene>
    <name evidence="2" type="ORF">M408DRAFT_160921</name>
</gene>
<dbReference type="OrthoDB" id="10257049at2759"/>
<keyword evidence="3" id="KW-1185">Reference proteome</keyword>
<protein>
    <recommendedName>
        <fullName evidence="1">Alcohol dehydrogenase-like C-terminal domain-containing protein</fullName>
    </recommendedName>
</protein>